<gene>
    <name evidence="2" type="ORF">CBW65_17475</name>
</gene>
<reference evidence="3" key="1">
    <citation type="submission" date="2017-05" db="EMBL/GenBank/DDBJ databases">
        <authorList>
            <person name="Sung H."/>
        </authorList>
    </citation>
    <scope>NUCLEOTIDE SEQUENCE [LARGE SCALE GENOMIC DNA]</scope>
    <source>
        <strain evidence="3">AR23208</strain>
    </source>
</reference>
<dbReference type="RefSeq" id="WP_087457912.1">
    <property type="nucleotide sequence ID" value="NZ_CP021434.1"/>
</dbReference>
<dbReference type="KEGG" id="tum:CBW65_17475"/>
<evidence type="ECO:0000313" key="2">
    <source>
        <dbReference type="EMBL" id="ARU62553.1"/>
    </source>
</evidence>
<sequence>MPNHKNIFHNKVDFAREEFATELYKPQGHPRSRERKSQRAQYGQHQLTHKSIKRSMQSKLGADH</sequence>
<dbReference type="AlphaFoldDB" id="A0A1Y0IT35"/>
<protein>
    <submittedName>
        <fullName evidence="2">Uncharacterized protein</fullName>
    </submittedName>
</protein>
<dbReference type="Proteomes" id="UP000195437">
    <property type="component" value="Chromosome"/>
</dbReference>
<organism evidence="2 3">
    <name type="scientific">Tumebacillus avium</name>
    <dbReference type="NCBI Taxonomy" id="1903704"/>
    <lineage>
        <taxon>Bacteria</taxon>
        <taxon>Bacillati</taxon>
        <taxon>Bacillota</taxon>
        <taxon>Bacilli</taxon>
        <taxon>Bacillales</taxon>
        <taxon>Alicyclobacillaceae</taxon>
        <taxon>Tumebacillus</taxon>
    </lineage>
</organism>
<feature type="compositionally biased region" description="Basic residues" evidence="1">
    <location>
        <begin position="28"/>
        <end position="38"/>
    </location>
</feature>
<proteinExistence type="predicted"/>
<accession>A0A1Y0IT35</accession>
<name>A0A1Y0IT35_9BACL</name>
<dbReference type="EMBL" id="CP021434">
    <property type="protein sequence ID" value="ARU62553.1"/>
    <property type="molecule type" value="Genomic_DNA"/>
</dbReference>
<evidence type="ECO:0000256" key="1">
    <source>
        <dbReference type="SAM" id="MobiDB-lite"/>
    </source>
</evidence>
<evidence type="ECO:0000313" key="3">
    <source>
        <dbReference type="Proteomes" id="UP000195437"/>
    </source>
</evidence>
<keyword evidence="3" id="KW-1185">Reference proteome</keyword>
<feature type="region of interest" description="Disordered" evidence="1">
    <location>
        <begin position="23"/>
        <end position="64"/>
    </location>
</feature>
<dbReference type="OrthoDB" id="2382288at2"/>